<organism evidence="6 7">
    <name type="scientific">Anaeramoeba ignava</name>
    <name type="common">Anaerobic marine amoeba</name>
    <dbReference type="NCBI Taxonomy" id="1746090"/>
    <lineage>
        <taxon>Eukaryota</taxon>
        <taxon>Metamonada</taxon>
        <taxon>Anaeramoebidae</taxon>
        <taxon>Anaeramoeba</taxon>
    </lineage>
</organism>
<comment type="caution">
    <text evidence="6">The sequence shown here is derived from an EMBL/GenBank/DDBJ whole genome shotgun (WGS) entry which is preliminary data.</text>
</comment>
<proteinExistence type="inferred from homology"/>
<evidence type="ECO:0000256" key="3">
    <source>
        <dbReference type="SAM" id="MobiDB-lite"/>
    </source>
</evidence>
<dbReference type="Gene3D" id="3.10.350.10">
    <property type="entry name" value="LysM domain"/>
    <property type="match status" value="1"/>
</dbReference>
<dbReference type="PANTHER" id="PTHR23354">
    <property type="entry name" value="NUCLEOLAR PROTEIN 7/ESTROGEN RECEPTOR COACTIVATOR-RELATED"/>
    <property type="match status" value="1"/>
</dbReference>
<dbReference type="SMART" id="SM00257">
    <property type="entry name" value="LysM"/>
    <property type="match status" value="1"/>
</dbReference>
<name>A0A9Q0R9B1_ANAIG</name>
<dbReference type="PROSITE" id="PS51782">
    <property type="entry name" value="LYSM"/>
    <property type="match status" value="1"/>
</dbReference>
<dbReference type="OrthoDB" id="26679at2759"/>
<feature type="domain" description="LysM" evidence="4">
    <location>
        <begin position="18"/>
        <end position="61"/>
    </location>
</feature>
<dbReference type="Pfam" id="PF01476">
    <property type="entry name" value="LysM"/>
    <property type="match status" value="1"/>
</dbReference>
<accession>A0A9Q0R9B1</accession>
<protein>
    <submittedName>
        <fullName evidence="6">Nucleolar protein 7/estrogen receptor coactivator-related</fullName>
    </submittedName>
</protein>
<dbReference type="InterPro" id="IPR036779">
    <property type="entry name" value="LysM_dom_sf"/>
</dbReference>
<evidence type="ECO:0000256" key="2">
    <source>
        <dbReference type="SAM" id="Coils"/>
    </source>
</evidence>
<evidence type="ECO:0000259" key="4">
    <source>
        <dbReference type="PROSITE" id="PS51782"/>
    </source>
</evidence>
<keyword evidence="6" id="KW-0675">Receptor</keyword>
<dbReference type="PROSITE" id="PS51886">
    <property type="entry name" value="TLDC"/>
    <property type="match status" value="1"/>
</dbReference>
<feature type="region of interest" description="Disordered" evidence="3">
    <location>
        <begin position="92"/>
        <end position="175"/>
    </location>
</feature>
<dbReference type="SMART" id="SM00584">
    <property type="entry name" value="TLDc"/>
    <property type="match status" value="1"/>
</dbReference>
<evidence type="ECO:0000313" key="7">
    <source>
        <dbReference type="Proteomes" id="UP001149090"/>
    </source>
</evidence>
<reference evidence="6" key="1">
    <citation type="submission" date="2022-10" db="EMBL/GenBank/DDBJ databases">
        <title>Novel sulphate-reducing endosymbionts in the free-living metamonad Anaeramoeba.</title>
        <authorList>
            <person name="Jerlstrom-Hultqvist J."/>
            <person name="Cepicka I."/>
            <person name="Gallot-Lavallee L."/>
            <person name="Salas-Leiva D."/>
            <person name="Curtis B.A."/>
            <person name="Zahonova K."/>
            <person name="Pipaliya S."/>
            <person name="Dacks J."/>
            <person name="Roger A.J."/>
        </authorList>
    </citation>
    <scope>NUCLEOTIDE SEQUENCE</scope>
    <source>
        <strain evidence="6">BMAN</strain>
    </source>
</reference>
<comment type="similarity">
    <text evidence="1">Belongs to the OXR1 family.</text>
</comment>
<dbReference type="Proteomes" id="UP001149090">
    <property type="component" value="Unassembled WGS sequence"/>
</dbReference>
<dbReference type="OMA" id="CAENDEF"/>
<sequence>MGDLFKTQKKDFIPETAIPYKTIPRETLTGVAIKFGMQVSQLKTFNGLFSDRIFPKQILYIPQEYYRKYLESQESQKNKHIINCGNDSNLSSNPNINSSPNLKSNSNLNLNSNANLSLNPNTNSSPNLNLDSNLSLNPNSNSSPNLKSNLSPNLKSNLSPNLKSNLSPNLKSNLSPNLNEIKKNKKINENISQEPNNQSEKQNLYKHKMNIFQDDENLEILEDNIPNVEPIITLKHEDSFNQTDKEETSSQNFEDDEVEQYENIVKESVFLWVPGKKIPGVITLTPHFFIYEPTLPGKLALDHSDAHYSQYFFHAQIHQIVDSLIIQPPQTSEDDQHGMKILQIVLLSREAQHFIGGAVEIEKIHEKVHLYIDEVFHDHHSLVNRPFPPEDHEIEMKKKKFFRKMKDKWFSKSKKNLSTSPLLFEFHNEISSDMQQILKKEKKDVVAQHDEAEKAEKAQEIEKILEESETIEKEQIEFKVKLDYESEILNEERIESIHKELPKLLQKLNWELLYSTGQHGTAISTFFTKTKGQDDIIICFENEKGEVFGTYLAVSLKQDPHYYGSGRMFLFTFYPHFQVFRWTRRNSFFVLSTKQTFAFGGGSHYGIWFNKNLYEGASDFCETFNNPQLCSQKRFMITRIEIWKIGKKKIIKKKF</sequence>
<keyword evidence="2" id="KW-0175">Coiled coil</keyword>
<evidence type="ECO:0000313" key="6">
    <source>
        <dbReference type="EMBL" id="KAJ5070544.1"/>
    </source>
</evidence>
<feature type="domain" description="TLDc" evidence="5">
    <location>
        <begin position="487"/>
        <end position="646"/>
    </location>
</feature>
<dbReference type="InterPro" id="IPR006571">
    <property type="entry name" value="TLDc_dom"/>
</dbReference>
<gene>
    <name evidence="6" type="ORF">M0811_10813</name>
</gene>
<feature type="coiled-coil region" evidence="2">
    <location>
        <begin position="435"/>
        <end position="474"/>
    </location>
</feature>
<dbReference type="CDD" id="cd00118">
    <property type="entry name" value="LysM"/>
    <property type="match status" value="1"/>
</dbReference>
<evidence type="ECO:0000256" key="1">
    <source>
        <dbReference type="ARBA" id="ARBA00009540"/>
    </source>
</evidence>
<keyword evidence="7" id="KW-1185">Reference proteome</keyword>
<dbReference type="Pfam" id="PF07534">
    <property type="entry name" value="TLD"/>
    <property type="match status" value="1"/>
</dbReference>
<dbReference type="InterPro" id="IPR018392">
    <property type="entry name" value="LysM"/>
</dbReference>
<dbReference type="EMBL" id="JAPDFW010000094">
    <property type="protein sequence ID" value="KAJ5070544.1"/>
    <property type="molecule type" value="Genomic_DNA"/>
</dbReference>
<dbReference type="AlphaFoldDB" id="A0A9Q0R9B1"/>
<evidence type="ECO:0000259" key="5">
    <source>
        <dbReference type="PROSITE" id="PS51886"/>
    </source>
</evidence>
<dbReference type="SUPFAM" id="SSF54106">
    <property type="entry name" value="LysM domain"/>
    <property type="match status" value="1"/>
</dbReference>